<feature type="transmembrane region" description="Helical" evidence="1">
    <location>
        <begin position="118"/>
        <end position="141"/>
    </location>
</feature>
<dbReference type="EMBL" id="FNGS01000004">
    <property type="protein sequence ID" value="SDM08032.1"/>
    <property type="molecule type" value="Genomic_DNA"/>
</dbReference>
<protein>
    <recommendedName>
        <fullName evidence="4">4-amino-4-deoxy-L-arabinose transferase</fullName>
    </recommendedName>
</protein>
<feature type="transmembrane region" description="Helical" evidence="1">
    <location>
        <begin position="304"/>
        <end position="326"/>
    </location>
</feature>
<evidence type="ECO:0000313" key="2">
    <source>
        <dbReference type="EMBL" id="SDM08032.1"/>
    </source>
</evidence>
<dbReference type="OrthoDB" id="938262at2"/>
<proteinExistence type="predicted"/>
<dbReference type="Proteomes" id="UP000198901">
    <property type="component" value="Unassembled WGS sequence"/>
</dbReference>
<keyword evidence="1" id="KW-0812">Transmembrane</keyword>
<gene>
    <name evidence="2" type="ORF">SAMN04488090_2541</name>
</gene>
<dbReference type="RefSeq" id="WP_093202503.1">
    <property type="nucleotide sequence ID" value="NZ_FNGS01000004.1"/>
</dbReference>
<feature type="transmembrane region" description="Helical" evidence="1">
    <location>
        <begin position="172"/>
        <end position="196"/>
    </location>
</feature>
<reference evidence="2 3" key="1">
    <citation type="submission" date="2016-10" db="EMBL/GenBank/DDBJ databases">
        <authorList>
            <person name="de Groot N.N."/>
        </authorList>
    </citation>
    <scope>NUCLEOTIDE SEQUENCE [LARGE SCALE GENOMIC DNA]</scope>
    <source>
        <strain evidence="2 3">DSM 21668</strain>
    </source>
</reference>
<feature type="transmembrane region" description="Helical" evidence="1">
    <location>
        <begin position="367"/>
        <end position="385"/>
    </location>
</feature>
<evidence type="ECO:0000313" key="3">
    <source>
        <dbReference type="Proteomes" id="UP000198901"/>
    </source>
</evidence>
<dbReference type="PROSITE" id="PS51257">
    <property type="entry name" value="PROKAR_LIPOPROTEIN"/>
    <property type="match status" value="1"/>
</dbReference>
<evidence type="ECO:0008006" key="4">
    <source>
        <dbReference type="Google" id="ProtNLM"/>
    </source>
</evidence>
<evidence type="ECO:0000256" key="1">
    <source>
        <dbReference type="SAM" id="Phobius"/>
    </source>
</evidence>
<dbReference type="AlphaFoldDB" id="A0A1G9QAC6"/>
<feature type="transmembrane region" description="Helical" evidence="1">
    <location>
        <begin position="90"/>
        <end position="111"/>
    </location>
</feature>
<keyword evidence="1" id="KW-0472">Membrane</keyword>
<name>A0A1G9QAC6_9BACT</name>
<feature type="transmembrane region" description="Helical" evidence="1">
    <location>
        <begin position="266"/>
        <end position="292"/>
    </location>
</feature>
<feature type="transmembrane region" description="Helical" evidence="1">
    <location>
        <begin position="202"/>
        <end position="223"/>
    </location>
</feature>
<organism evidence="2 3">
    <name type="scientific">Siphonobacter aquaeclarae</name>
    <dbReference type="NCBI Taxonomy" id="563176"/>
    <lineage>
        <taxon>Bacteria</taxon>
        <taxon>Pseudomonadati</taxon>
        <taxon>Bacteroidota</taxon>
        <taxon>Cytophagia</taxon>
        <taxon>Cytophagales</taxon>
        <taxon>Cytophagaceae</taxon>
        <taxon>Siphonobacter</taxon>
    </lineage>
</organism>
<keyword evidence="3" id="KW-1185">Reference proteome</keyword>
<sequence>MKTRPDSLLSWLAALLPVAALFGVAACYIENIPWFDDFESFSGFLIEYLRADTWRDKFHWLFIPNNEHRIVAGKLLVLGVYYVSGELNYYWIQLLADFSVIGIWLLLWLAFRRLQLSLWYFVPVSLLLFHPQYYLLTFWAITGLQHQLVLLLVSLTAFCLAKGTWKWYAAAFFFAVLATFSMGNGMFVWAAGAGVLLLRKRFAQLVLWLAGMAGGMAGYFYHFATKANDDSLAKFFKMPHLSLAGFFTYNGGLLDLFPDLGEPWRYVLPTIGGLVLIVLVVRWLLVYVYPVIIRYKRPAEKNPFYTDFLLGILLFLLANSLLIAIMRPHFGYFVMLISNYRLYPILLTCLVYLGWLQRRRDTLPRPMGIVVASLVICLISYASYFPKVANRRALLLASVRNQYYSSIGLGATRGSFLEPYIDRTFREPMRTGIFHPPVHFFDAAVSRATEPEKHTVSIAGTEEMISVQQSTLPVPGGRDAFLLLRIKSETAADDFVIPFEPAANAGRNPFKRGVGGGAHFYRHMLRPGVYTLEIIQISGSAAKRYPTGQKLTI</sequence>
<accession>A0A1G9QAC6</accession>
<dbReference type="STRING" id="563176.SAMN04488090_2541"/>
<feature type="transmembrane region" description="Helical" evidence="1">
    <location>
        <begin position="332"/>
        <end position="355"/>
    </location>
</feature>
<keyword evidence="1" id="KW-1133">Transmembrane helix</keyword>